<feature type="compositionally biased region" description="Basic and acidic residues" evidence="1">
    <location>
        <begin position="1"/>
        <end position="17"/>
    </location>
</feature>
<accession>A0AAD5RV90</accession>
<feature type="compositionally biased region" description="Basic and acidic residues" evidence="1">
    <location>
        <begin position="40"/>
        <end position="53"/>
    </location>
</feature>
<evidence type="ECO:0000313" key="4">
    <source>
        <dbReference type="Proteomes" id="UP001201980"/>
    </source>
</evidence>
<feature type="region of interest" description="Disordered" evidence="1">
    <location>
        <begin position="1"/>
        <end position="20"/>
    </location>
</feature>
<organism evidence="3 4">
    <name type="scientific">Zalerion maritima</name>
    <dbReference type="NCBI Taxonomy" id="339359"/>
    <lineage>
        <taxon>Eukaryota</taxon>
        <taxon>Fungi</taxon>
        <taxon>Dikarya</taxon>
        <taxon>Ascomycota</taxon>
        <taxon>Pezizomycotina</taxon>
        <taxon>Sordariomycetes</taxon>
        <taxon>Lulworthiomycetidae</taxon>
        <taxon>Lulworthiales</taxon>
        <taxon>Lulworthiaceae</taxon>
        <taxon>Zalerion</taxon>
    </lineage>
</organism>
<sequence length="354" mass="38257">MAEAIEISRDQKKDLDNRKKHTSCTIAAFQHYKFPSSSTEAKDSPPCQEHDQPIDSILGPREPGEGDGITRPPNVPSTPSRRGSAVPNSPDLSPPENSVSASERSQASTNTSSQIPGDSHKIQEPDASEAAELPSELADPPSRTDSPLPDITESQQTQSRTPVGPEGGEDIQAASRTSRRASDESQRSVLQAPSEELQSPDEKRNMSKEEEPASPEGHREPPPQEADTSDGEDGQKSRRSSCGPAGSNMDNDQGPPDRGRDQDQEQHRDLEAASKSPKKPNRFKKCFSKHIMPRRCSAFALGLGVGVVLALIFFAASNSISRANDEDDEERVRSSVATVLMNLGFINQNGTQSS</sequence>
<feature type="compositionally biased region" description="Polar residues" evidence="1">
    <location>
        <begin position="77"/>
        <end position="116"/>
    </location>
</feature>
<feature type="compositionally biased region" description="Polar residues" evidence="1">
    <location>
        <begin position="152"/>
        <end position="161"/>
    </location>
</feature>
<evidence type="ECO:0000256" key="1">
    <source>
        <dbReference type="SAM" id="MobiDB-lite"/>
    </source>
</evidence>
<keyword evidence="2" id="KW-0472">Membrane</keyword>
<feature type="compositionally biased region" description="Low complexity" evidence="1">
    <location>
        <begin position="128"/>
        <end position="141"/>
    </location>
</feature>
<keyword evidence="2" id="KW-0812">Transmembrane</keyword>
<gene>
    <name evidence="3" type="ORF">MKZ38_006912</name>
</gene>
<reference evidence="3" key="1">
    <citation type="submission" date="2022-07" db="EMBL/GenBank/DDBJ databases">
        <title>Draft genome sequence of Zalerion maritima ATCC 34329, a (micro)plastics degrading marine fungus.</title>
        <authorList>
            <person name="Paco A."/>
            <person name="Goncalves M.F.M."/>
            <person name="Rocha-Santos T.A.P."/>
            <person name="Alves A."/>
        </authorList>
    </citation>
    <scope>NUCLEOTIDE SEQUENCE</scope>
    <source>
        <strain evidence="3">ATCC 34329</strain>
    </source>
</reference>
<dbReference type="AlphaFoldDB" id="A0AAD5RV90"/>
<dbReference type="EMBL" id="JAKWBI020000042">
    <property type="protein sequence ID" value="KAJ2904871.1"/>
    <property type="molecule type" value="Genomic_DNA"/>
</dbReference>
<feature type="compositionally biased region" description="Basic and acidic residues" evidence="1">
    <location>
        <begin position="255"/>
        <end position="272"/>
    </location>
</feature>
<keyword evidence="4" id="KW-1185">Reference proteome</keyword>
<feature type="compositionally biased region" description="Basic and acidic residues" evidence="1">
    <location>
        <begin position="200"/>
        <end position="222"/>
    </location>
</feature>
<evidence type="ECO:0000313" key="3">
    <source>
        <dbReference type="EMBL" id="KAJ2904871.1"/>
    </source>
</evidence>
<proteinExistence type="predicted"/>
<keyword evidence="2" id="KW-1133">Transmembrane helix</keyword>
<protein>
    <submittedName>
        <fullName evidence="3">Uncharacterized protein</fullName>
    </submittedName>
</protein>
<feature type="region of interest" description="Disordered" evidence="1">
    <location>
        <begin position="31"/>
        <end position="281"/>
    </location>
</feature>
<name>A0AAD5RV90_9PEZI</name>
<dbReference type="Proteomes" id="UP001201980">
    <property type="component" value="Unassembled WGS sequence"/>
</dbReference>
<feature type="transmembrane region" description="Helical" evidence="2">
    <location>
        <begin position="298"/>
        <end position="316"/>
    </location>
</feature>
<evidence type="ECO:0000256" key="2">
    <source>
        <dbReference type="SAM" id="Phobius"/>
    </source>
</evidence>
<comment type="caution">
    <text evidence="3">The sequence shown here is derived from an EMBL/GenBank/DDBJ whole genome shotgun (WGS) entry which is preliminary data.</text>
</comment>